<evidence type="ECO:0000313" key="2">
    <source>
        <dbReference type="Proteomes" id="UP001225034"/>
    </source>
</evidence>
<dbReference type="Proteomes" id="UP001225034">
    <property type="component" value="Unassembled WGS sequence"/>
</dbReference>
<accession>A0ABT9YPV7</accession>
<name>A0ABT9YPV7_9BACI</name>
<dbReference type="EMBL" id="JAUSUA010000008">
    <property type="protein sequence ID" value="MDQ0209069.1"/>
    <property type="molecule type" value="Genomic_DNA"/>
</dbReference>
<comment type="caution">
    <text evidence="1">The sequence shown here is derived from an EMBL/GenBank/DDBJ whole genome shotgun (WGS) entry which is preliminary data.</text>
</comment>
<reference evidence="1 2" key="1">
    <citation type="submission" date="2023-07" db="EMBL/GenBank/DDBJ databases">
        <title>Genomic Encyclopedia of Type Strains, Phase IV (KMG-IV): sequencing the most valuable type-strain genomes for metagenomic binning, comparative biology and taxonomic classification.</title>
        <authorList>
            <person name="Goeker M."/>
        </authorList>
    </citation>
    <scope>NUCLEOTIDE SEQUENCE [LARGE SCALE GENOMIC DNA]</scope>
    <source>
        <strain evidence="1 2">DSM 19154</strain>
    </source>
</reference>
<organism evidence="1 2">
    <name type="scientific">Alkalicoccobacillus murimartini</name>
    <dbReference type="NCBI Taxonomy" id="171685"/>
    <lineage>
        <taxon>Bacteria</taxon>
        <taxon>Bacillati</taxon>
        <taxon>Bacillota</taxon>
        <taxon>Bacilli</taxon>
        <taxon>Bacillales</taxon>
        <taxon>Bacillaceae</taxon>
        <taxon>Alkalicoccobacillus</taxon>
    </lineage>
</organism>
<sequence>MNSKSNEQVLERIKQIEKEMANRTSDGMETSEFSSGGHKQHDVQTFLSLFTTSWKEVAEKNVTLERELRERIRGLEQSIDAEPTPDVQEKIDSLNQQLDDCVAYYNWVWSLVDFFDSGEVLKVVPFKETNLDNDAGGKHNEK</sequence>
<evidence type="ECO:0000313" key="1">
    <source>
        <dbReference type="EMBL" id="MDQ0209069.1"/>
    </source>
</evidence>
<protein>
    <submittedName>
        <fullName evidence="1">Multidrug efflux pump subunit AcrB</fullName>
    </submittedName>
</protein>
<proteinExistence type="predicted"/>
<dbReference type="RefSeq" id="WP_306985645.1">
    <property type="nucleotide sequence ID" value="NZ_JAUSUA010000008.1"/>
</dbReference>
<gene>
    <name evidence="1" type="ORF">J2S05_003904</name>
</gene>
<keyword evidence="2" id="KW-1185">Reference proteome</keyword>